<evidence type="ECO:0000313" key="3">
    <source>
        <dbReference type="EMBL" id="REC47117.1"/>
    </source>
</evidence>
<name>A0A3D9B1A4_9FLAO</name>
<comment type="caution">
    <text evidence="3">The sequence shown here is derived from an EMBL/GenBank/DDBJ whole genome shotgun (WGS) entry which is preliminary data.</text>
</comment>
<gene>
    <name evidence="3" type="ORF">DRF68_13445</name>
</gene>
<evidence type="ECO:0000259" key="2">
    <source>
        <dbReference type="PROSITE" id="PS50966"/>
    </source>
</evidence>
<feature type="domain" description="SWIM-type" evidence="2">
    <location>
        <begin position="62"/>
        <end position="103"/>
    </location>
</feature>
<reference evidence="3 4" key="1">
    <citation type="journal article" date="2004" name="Emerg. Infect. Dis.">
        <title>Amoebae-resisting bacteria isolated from human nasal swabs by amoebal coculture.</title>
        <authorList>
            <person name="Greub G."/>
            <person name="La Scola B."/>
            <person name="Raoult D."/>
        </authorList>
    </citation>
    <scope>NUCLEOTIDE SEQUENCE [LARGE SCALE GENOMIC DNA]</scope>
    <source>
        <strain evidence="3 4">CCUG 51329</strain>
    </source>
</reference>
<evidence type="ECO:0000313" key="4">
    <source>
        <dbReference type="Proteomes" id="UP000256924"/>
    </source>
</evidence>
<keyword evidence="1" id="KW-0863">Zinc-finger</keyword>
<organism evidence="3 4">
    <name type="scientific">Candidatus Chryseobacterium massiliense</name>
    <dbReference type="NCBI Taxonomy" id="204089"/>
    <lineage>
        <taxon>Bacteria</taxon>
        <taxon>Pseudomonadati</taxon>
        <taxon>Bacteroidota</taxon>
        <taxon>Flavobacteriia</taxon>
        <taxon>Flavobacteriales</taxon>
        <taxon>Weeksellaceae</taxon>
        <taxon>Chryseobacterium group</taxon>
        <taxon>Chryseobacterium</taxon>
    </lineage>
</organism>
<accession>A0A3D9B1A4</accession>
<keyword evidence="4" id="KW-1185">Reference proteome</keyword>
<keyword evidence="1" id="KW-0479">Metal-binding</keyword>
<protein>
    <recommendedName>
        <fullName evidence="2">SWIM-type domain-containing protein</fullName>
    </recommendedName>
</protein>
<dbReference type="PROSITE" id="PS50966">
    <property type="entry name" value="ZF_SWIM"/>
    <property type="match status" value="1"/>
</dbReference>
<keyword evidence="1" id="KW-0862">Zinc</keyword>
<dbReference type="Proteomes" id="UP000256924">
    <property type="component" value="Unassembled WGS sequence"/>
</dbReference>
<dbReference type="EMBL" id="QNVU01000027">
    <property type="protein sequence ID" value="REC47117.1"/>
    <property type="molecule type" value="Genomic_DNA"/>
</dbReference>
<dbReference type="InterPro" id="IPR007527">
    <property type="entry name" value="Znf_SWIM"/>
</dbReference>
<dbReference type="AlphaFoldDB" id="A0A3D9B1A4"/>
<proteinExistence type="predicted"/>
<evidence type="ECO:0000256" key="1">
    <source>
        <dbReference type="PROSITE-ProRule" id="PRU00325"/>
    </source>
</evidence>
<dbReference type="GO" id="GO:0008270">
    <property type="term" value="F:zinc ion binding"/>
    <property type="evidence" value="ECO:0007669"/>
    <property type="project" value="UniProtKB-KW"/>
</dbReference>
<sequence length="105" mass="12198">MIRVRELTQDPLDMKQLRFSSPQEERANQLIAEDKVKINYSAENDILKIQGTIQESYVTYQAEAFIDKDQRLTDGNCQCGFYRANGLRQGPCEHILASRMMINRK</sequence>